<comment type="similarity">
    <text evidence="3">Belongs to the peptidase M17 family.</text>
</comment>
<dbReference type="Pfam" id="PF00883">
    <property type="entry name" value="Peptidase_M17"/>
    <property type="match status" value="1"/>
</dbReference>
<dbReference type="PANTHER" id="PTHR11963:SF23">
    <property type="entry name" value="CYTOSOL AMINOPEPTIDASE"/>
    <property type="match status" value="1"/>
</dbReference>
<evidence type="ECO:0000256" key="3">
    <source>
        <dbReference type="ARBA" id="ARBA00009528"/>
    </source>
</evidence>
<accession>A0A7S4HQX7</accession>
<gene>
    <name evidence="9" type="ORF">OAUR00152_LOCUS2923</name>
</gene>
<protein>
    <recommendedName>
        <fullName evidence="8">Cytosol aminopeptidase domain-containing protein</fullName>
    </recommendedName>
</protein>
<dbReference type="SUPFAM" id="SSF53187">
    <property type="entry name" value="Zn-dependent exopeptidases"/>
    <property type="match status" value="1"/>
</dbReference>
<dbReference type="InterPro" id="IPR011356">
    <property type="entry name" value="Leucine_aapep/pepB"/>
</dbReference>
<dbReference type="NCBIfam" id="NF002076">
    <property type="entry name" value="PRK00913.2-3"/>
    <property type="match status" value="1"/>
</dbReference>
<dbReference type="AlphaFoldDB" id="A0A7S4HQX7"/>
<dbReference type="InterPro" id="IPR008283">
    <property type="entry name" value="Peptidase_M17_N"/>
</dbReference>
<keyword evidence="5" id="KW-0645">Protease</keyword>
<evidence type="ECO:0000256" key="5">
    <source>
        <dbReference type="ARBA" id="ARBA00022670"/>
    </source>
</evidence>
<evidence type="ECO:0000256" key="1">
    <source>
        <dbReference type="ARBA" id="ARBA00000135"/>
    </source>
</evidence>
<sequence>MANLGAITSFTSRTEKLSFLWRRRMKTIQTRCHRTLIPSYLALLLLVGSCCPASCDPFLRLSSSSLYAVRSIRGGSYLNSQFSKKSSAFKTWSFDQPCDSMDWTPLPHTALKVSTIEEMEKDDDLIIVGVAAPSKEDDEEDPVSDENDNEENDFSPVELVGKAEELDSELSGLLSTLMKTHSKTFKNGAVVGSMTPIVTVSGDNGKTKLRRVALIGLGKRNDNNDTERKVLGRKIGSAVASACSSEKTVSSCSVIVPGDMFGPAALSELSTTFAENLYSDNRYRTGSKKKFPAKEVERVSLVIEGQPSIEEAREAISTGTKMALGVFLARDIVNSPHNVLNSISLADTAKRLAAESNGRLHCYILDKRDCEKRNMGAYLAVARGSETEPQFIHLVYKPRRQSNSDSIKKIGVVGKGLLFDTGGYNIKTGMMELMKFDCGGAAAVLGAARVVAALAPDDVEVHFVIAACENMINDRAVVPGDVLIASNGKTIEVINTDAEGRLTMADALVFVDKEIGCEKIVELSTLTGACMVALGNKISALYAADDKLASELIEVSKSTGEKVWRMPLEKEYNEQLESKIADIKNLGARYGGSITAALFLQNFVNKKKPFAHVDMAGPVWNAKSGATGYGAKLLTTWICQQGQSKAE</sequence>
<evidence type="ECO:0000256" key="7">
    <source>
        <dbReference type="SAM" id="MobiDB-lite"/>
    </source>
</evidence>
<feature type="domain" description="Cytosol aminopeptidase" evidence="8">
    <location>
        <begin position="495"/>
        <end position="502"/>
    </location>
</feature>
<evidence type="ECO:0000256" key="6">
    <source>
        <dbReference type="ARBA" id="ARBA00022801"/>
    </source>
</evidence>
<dbReference type="Pfam" id="PF02789">
    <property type="entry name" value="Peptidase_M17_N"/>
    <property type="match status" value="1"/>
</dbReference>
<dbReference type="Gene3D" id="3.40.220.10">
    <property type="entry name" value="Leucine Aminopeptidase, subunit E, domain 1"/>
    <property type="match status" value="1"/>
</dbReference>
<dbReference type="GO" id="GO:0030145">
    <property type="term" value="F:manganese ion binding"/>
    <property type="evidence" value="ECO:0007669"/>
    <property type="project" value="InterPro"/>
</dbReference>
<dbReference type="SUPFAM" id="SSF52949">
    <property type="entry name" value="Macro domain-like"/>
    <property type="match status" value="1"/>
</dbReference>
<dbReference type="Gene3D" id="3.40.630.10">
    <property type="entry name" value="Zn peptidases"/>
    <property type="match status" value="1"/>
</dbReference>
<dbReference type="CDD" id="cd00433">
    <property type="entry name" value="Peptidase_M17"/>
    <property type="match status" value="1"/>
</dbReference>
<feature type="region of interest" description="Disordered" evidence="7">
    <location>
        <begin position="132"/>
        <end position="156"/>
    </location>
</feature>
<feature type="compositionally biased region" description="Acidic residues" evidence="7">
    <location>
        <begin position="136"/>
        <end position="153"/>
    </location>
</feature>
<evidence type="ECO:0000256" key="2">
    <source>
        <dbReference type="ARBA" id="ARBA00001585"/>
    </source>
</evidence>
<dbReference type="InterPro" id="IPR023042">
    <property type="entry name" value="Peptidase_M17_leu_NH2_pept"/>
</dbReference>
<evidence type="ECO:0000256" key="4">
    <source>
        <dbReference type="ARBA" id="ARBA00022438"/>
    </source>
</evidence>
<dbReference type="PANTHER" id="PTHR11963">
    <property type="entry name" value="LEUCINE AMINOPEPTIDASE-RELATED"/>
    <property type="match status" value="1"/>
</dbReference>
<reference evidence="9" key="1">
    <citation type="submission" date="2021-01" db="EMBL/GenBank/DDBJ databases">
        <authorList>
            <person name="Corre E."/>
            <person name="Pelletier E."/>
            <person name="Niang G."/>
            <person name="Scheremetjew M."/>
            <person name="Finn R."/>
            <person name="Kale V."/>
            <person name="Holt S."/>
            <person name="Cochrane G."/>
            <person name="Meng A."/>
            <person name="Brown T."/>
            <person name="Cohen L."/>
        </authorList>
    </citation>
    <scope>NUCLEOTIDE SEQUENCE</scope>
    <source>
        <strain evidence="9">Isolate 1302-5</strain>
    </source>
</reference>
<dbReference type="EMBL" id="HBKQ01004281">
    <property type="protein sequence ID" value="CAE2206653.1"/>
    <property type="molecule type" value="Transcribed_RNA"/>
</dbReference>
<comment type="catalytic activity">
    <reaction evidence="2">
        <text>Release of N-terminal proline from a peptide.</text>
        <dbReference type="EC" id="3.4.11.5"/>
    </reaction>
</comment>
<dbReference type="PRINTS" id="PR00481">
    <property type="entry name" value="LAMNOPPTDASE"/>
</dbReference>
<dbReference type="GO" id="GO:0005737">
    <property type="term" value="C:cytoplasm"/>
    <property type="evidence" value="ECO:0007669"/>
    <property type="project" value="InterPro"/>
</dbReference>
<dbReference type="PROSITE" id="PS00631">
    <property type="entry name" value="CYTOSOL_AP"/>
    <property type="match status" value="1"/>
</dbReference>
<keyword evidence="4" id="KW-0031">Aminopeptidase</keyword>
<organism evidence="9">
    <name type="scientific">Odontella aurita</name>
    <dbReference type="NCBI Taxonomy" id="265563"/>
    <lineage>
        <taxon>Eukaryota</taxon>
        <taxon>Sar</taxon>
        <taxon>Stramenopiles</taxon>
        <taxon>Ochrophyta</taxon>
        <taxon>Bacillariophyta</taxon>
        <taxon>Mediophyceae</taxon>
        <taxon>Biddulphiophycidae</taxon>
        <taxon>Eupodiscales</taxon>
        <taxon>Odontellaceae</taxon>
        <taxon>Odontella</taxon>
    </lineage>
</organism>
<dbReference type="GO" id="GO:0006508">
    <property type="term" value="P:proteolysis"/>
    <property type="evidence" value="ECO:0007669"/>
    <property type="project" value="UniProtKB-KW"/>
</dbReference>
<dbReference type="GO" id="GO:0070006">
    <property type="term" value="F:metalloaminopeptidase activity"/>
    <property type="evidence" value="ECO:0007669"/>
    <property type="project" value="InterPro"/>
</dbReference>
<evidence type="ECO:0000259" key="8">
    <source>
        <dbReference type="PROSITE" id="PS00631"/>
    </source>
</evidence>
<proteinExistence type="inferred from homology"/>
<comment type="catalytic activity">
    <reaction evidence="1">
        <text>Release of an N-terminal amino acid, Xaa-|-Yaa-, in which Xaa is preferably Leu, but may be other amino acids including Pro although not Arg or Lys, and Yaa may be Pro. Amino acid amides and methyl esters are also readily hydrolyzed, but rates on arylamides are exceedingly low.</text>
        <dbReference type="EC" id="3.4.11.1"/>
    </reaction>
</comment>
<keyword evidence="6" id="KW-0378">Hydrolase</keyword>
<name>A0A7S4HQX7_9STRA</name>
<dbReference type="HAMAP" id="MF_00181">
    <property type="entry name" value="Cytosol_peptidase_M17"/>
    <property type="match status" value="1"/>
</dbReference>
<dbReference type="InterPro" id="IPR043472">
    <property type="entry name" value="Macro_dom-like"/>
</dbReference>
<evidence type="ECO:0000313" key="9">
    <source>
        <dbReference type="EMBL" id="CAE2206653.1"/>
    </source>
</evidence>
<dbReference type="InterPro" id="IPR000819">
    <property type="entry name" value="Peptidase_M17_C"/>
</dbReference>